<dbReference type="EMBL" id="SRQM01000039">
    <property type="protein sequence ID" value="KAG6121337.1"/>
    <property type="molecule type" value="Genomic_DNA"/>
</dbReference>
<dbReference type="AlphaFoldDB" id="A0A9P7Q8B8"/>
<accession>A0A9P7Q8B8</accession>
<protein>
    <submittedName>
        <fullName evidence="2">Uncharacterized protein</fullName>
    </submittedName>
</protein>
<keyword evidence="3" id="KW-1185">Reference proteome</keyword>
<evidence type="ECO:0000313" key="2">
    <source>
        <dbReference type="EMBL" id="KAG6121337.1"/>
    </source>
</evidence>
<feature type="region of interest" description="Disordered" evidence="1">
    <location>
        <begin position="109"/>
        <end position="141"/>
    </location>
</feature>
<evidence type="ECO:0000256" key="1">
    <source>
        <dbReference type="SAM" id="MobiDB-lite"/>
    </source>
</evidence>
<comment type="caution">
    <text evidence="2">The sequence shown here is derived from an EMBL/GenBank/DDBJ whole genome shotgun (WGS) entry which is preliminary data.</text>
</comment>
<evidence type="ECO:0000313" key="3">
    <source>
        <dbReference type="Proteomes" id="UP000732380"/>
    </source>
</evidence>
<reference evidence="2 3" key="1">
    <citation type="journal article" date="2020" name="bioRxiv">
        <title>Whole genome comparisons of ergot fungi reveals the divergence and evolution of species within the genus Claviceps are the result of varying mechanisms driving genome evolution and host range expansion.</title>
        <authorList>
            <person name="Wyka S.A."/>
            <person name="Mondo S.J."/>
            <person name="Liu M."/>
            <person name="Dettman J."/>
            <person name="Nalam V."/>
            <person name="Broders K.D."/>
        </authorList>
    </citation>
    <scope>NUCLEOTIDE SEQUENCE [LARGE SCALE GENOMIC DNA]</scope>
    <source>
        <strain evidence="2 3">LM576</strain>
    </source>
</reference>
<name>A0A9P7Q8B8_9HYPO</name>
<gene>
    <name evidence="2" type="ORF">E4U13_004864</name>
</gene>
<dbReference type="Proteomes" id="UP000732380">
    <property type="component" value="Unassembled WGS sequence"/>
</dbReference>
<proteinExistence type="predicted"/>
<sequence length="196" mass="20985">MGRSLHARFKRWDGIEPDTNGEMQKVGSGQQDAQGEWGFLLASNKQGLEVVEDSMACVVPLWERLEKYKKAFLALAAHLAPAPAAAIVAPAQAATNTLARAALNCRANARTSPPSARHWEATTDRTSTGPSRSDEGPCSPTVNSSQVSVICHKWARRAGVAIFVLLELRVQGSGAVSCRCICSQDLKVTKNDGSRG</sequence>
<organism evidence="2 3">
    <name type="scientific">Claviceps humidiphila</name>
    <dbReference type="NCBI Taxonomy" id="1294629"/>
    <lineage>
        <taxon>Eukaryota</taxon>
        <taxon>Fungi</taxon>
        <taxon>Dikarya</taxon>
        <taxon>Ascomycota</taxon>
        <taxon>Pezizomycotina</taxon>
        <taxon>Sordariomycetes</taxon>
        <taxon>Hypocreomycetidae</taxon>
        <taxon>Hypocreales</taxon>
        <taxon>Clavicipitaceae</taxon>
        <taxon>Claviceps</taxon>
    </lineage>
</organism>